<reference evidence="2 3" key="1">
    <citation type="submission" date="2020-02" db="EMBL/GenBank/DDBJ databases">
        <authorList>
            <person name="Ma Q."/>
            <person name="Huang Y."/>
            <person name="Song X."/>
            <person name="Pei D."/>
        </authorList>
    </citation>
    <scope>NUCLEOTIDE SEQUENCE [LARGE SCALE GENOMIC DNA]</scope>
    <source>
        <strain evidence="2">Sxm20200214</strain>
        <tissue evidence="2">Leaf</tissue>
    </source>
</reference>
<proteinExistence type="predicted"/>
<keyword evidence="1" id="KW-0472">Membrane</keyword>
<gene>
    <name evidence="2" type="ORF">Bca52824_013002</name>
</gene>
<organism evidence="2 3">
    <name type="scientific">Brassica carinata</name>
    <name type="common">Ethiopian mustard</name>
    <name type="synonym">Abyssinian cabbage</name>
    <dbReference type="NCBI Taxonomy" id="52824"/>
    <lineage>
        <taxon>Eukaryota</taxon>
        <taxon>Viridiplantae</taxon>
        <taxon>Streptophyta</taxon>
        <taxon>Embryophyta</taxon>
        <taxon>Tracheophyta</taxon>
        <taxon>Spermatophyta</taxon>
        <taxon>Magnoliopsida</taxon>
        <taxon>eudicotyledons</taxon>
        <taxon>Gunneridae</taxon>
        <taxon>Pentapetalae</taxon>
        <taxon>rosids</taxon>
        <taxon>malvids</taxon>
        <taxon>Brassicales</taxon>
        <taxon>Brassicaceae</taxon>
        <taxon>Brassiceae</taxon>
        <taxon>Brassica</taxon>
    </lineage>
</organism>
<evidence type="ECO:0000313" key="2">
    <source>
        <dbReference type="EMBL" id="KAG2319789.1"/>
    </source>
</evidence>
<evidence type="ECO:0000313" key="3">
    <source>
        <dbReference type="Proteomes" id="UP000886595"/>
    </source>
</evidence>
<dbReference type="AlphaFoldDB" id="A0A8X7VYD0"/>
<accession>A0A8X7VYD0</accession>
<feature type="transmembrane region" description="Helical" evidence="1">
    <location>
        <begin position="24"/>
        <end position="43"/>
    </location>
</feature>
<keyword evidence="1" id="KW-0812">Transmembrane</keyword>
<keyword evidence="3" id="KW-1185">Reference proteome</keyword>
<dbReference type="EMBL" id="JAAMPC010000003">
    <property type="protein sequence ID" value="KAG2319789.1"/>
    <property type="molecule type" value="Genomic_DNA"/>
</dbReference>
<evidence type="ECO:0000256" key="1">
    <source>
        <dbReference type="SAM" id="Phobius"/>
    </source>
</evidence>
<sequence>MELADKQSDGEEDWRFSVCNFEGWLLLVAITLGLVVTLSISSLRHKRVLGIQLRRCELSVLMVLGSRVACKRA</sequence>
<name>A0A8X7VYD0_BRACI</name>
<dbReference type="Proteomes" id="UP000886595">
    <property type="component" value="Unassembled WGS sequence"/>
</dbReference>
<protein>
    <submittedName>
        <fullName evidence="2">Uncharacterized protein</fullName>
    </submittedName>
</protein>
<comment type="caution">
    <text evidence="2">The sequence shown here is derived from an EMBL/GenBank/DDBJ whole genome shotgun (WGS) entry which is preliminary data.</text>
</comment>
<keyword evidence="1" id="KW-1133">Transmembrane helix</keyword>